<keyword evidence="3 5" id="KW-0687">Ribonucleoprotein</keyword>
<dbReference type="PANTHER" id="PTHR10746">
    <property type="entry name" value="50S RIBOSOMAL PROTEIN L4"/>
    <property type="match status" value="1"/>
</dbReference>
<keyword evidence="5" id="KW-0699">rRNA-binding</keyword>
<protein>
    <recommendedName>
        <fullName evidence="4 5">Large ribosomal subunit protein uL4</fullName>
    </recommendedName>
</protein>
<dbReference type="SUPFAM" id="SSF52166">
    <property type="entry name" value="Ribosomal protein L4"/>
    <property type="match status" value="1"/>
</dbReference>
<feature type="compositionally biased region" description="Basic residues" evidence="6">
    <location>
        <begin position="59"/>
        <end position="76"/>
    </location>
</feature>
<dbReference type="InterPro" id="IPR002136">
    <property type="entry name" value="Ribosomal_uL4"/>
</dbReference>
<dbReference type="EMBL" id="MFNA01000036">
    <property type="protein sequence ID" value="OGG91720.1"/>
    <property type="molecule type" value="Genomic_DNA"/>
</dbReference>
<dbReference type="AlphaFoldDB" id="A0A1F6G0Y1"/>
<evidence type="ECO:0000256" key="2">
    <source>
        <dbReference type="ARBA" id="ARBA00022980"/>
    </source>
</evidence>
<organism evidence="7 8">
    <name type="scientific">Candidatus Kuenenbacteria bacterium RIFCSPLOWO2_12_FULL_42_13</name>
    <dbReference type="NCBI Taxonomy" id="1798565"/>
    <lineage>
        <taxon>Bacteria</taxon>
        <taxon>Candidatus Kueneniibacteriota</taxon>
    </lineage>
</organism>
<evidence type="ECO:0000256" key="1">
    <source>
        <dbReference type="ARBA" id="ARBA00010528"/>
    </source>
</evidence>
<dbReference type="GO" id="GO:1990904">
    <property type="term" value="C:ribonucleoprotein complex"/>
    <property type="evidence" value="ECO:0007669"/>
    <property type="project" value="UniProtKB-KW"/>
</dbReference>
<dbReference type="Pfam" id="PF00573">
    <property type="entry name" value="Ribosomal_L4"/>
    <property type="match status" value="1"/>
</dbReference>
<evidence type="ECO:0000256" key="3">
    <source>
        <dbReference type="ARBA" id="ARBA00023274"/>
    </source>
</evidence>
<evidence type="ECO:0000256" key="5">
    <source>
        <dbReference type="HAMAP-Rule" id="MF_01328"/>
    </source>
</evidence>
<dbReference type="Gene3D" id="3.40.1370.10">
    <property type="match status" value="1"/>
</dbReference>
<accession>A0A1F6G0Y1</accession>
<dbReference type="Proteomes" id="UP000177320">
    <property type="component" value="Unassembled WGS sequence"/>
</dbReference>
<evidence type="ECO:0000313" key="7">
    <source>
        <dbReference type="EMBL" id="OGG91720.1"/>
    </source>
</evidence>
<name>A0A1F6G0Y1_9BACT</name>
<dbReference type="HAMAP" id="MF_01328_B">
    <property type="entry name" value="Ribosomal_uL4_B"/>
    <property type="match status" value="1"/>
</dbReference>
<comment type="function">
    <text evidence="5">Forms part of the polypeptide exit tunnel.</text>
</comment>
<evidence type="ECO:0000256" key="6">
    <source>
        <dbReference type="SAM" id="MobiDB-lite"/>
    </source>
</evidence>
<evidence type="ECO:0000313" key="8">
    <source>
        <dbReference type="Proteomes" id="UP000177320"/>
    </source>
</evidence>
<keyword evidence="5" id="KW-0694">RNA-binding</keyword>
<keyword evidence="2 5" id="KW-0689">Ribosomal protein</keyword>
<dbReference type="InterPro" id="IPR023574">
    <property type="entry name" value="Ribosomal_uL4_dom_sf"/>
</dbReference>
<comment type="similarity">
    <text evidence="1 5">Belongs to the universal ribosomal protein uL4 family.</text>
</comment>
<comment type="function">
    <text evidence="5">One of the primary rRNA binding proteins, this protein initially binds near the 5'-end of the 23S rRNA. It is important during the early stages of 50S assembly. It makes multiple contacts with different domains of the 23S rRNA in the assembled 50S subunit and ribosome.</text>
</comment>
<dbReference type="GO" id="GO:0019843">
    <property type="term" value="F:rRNA binding"/>
    <property type="evidence" value="ECO:0007669"/>
    <property type="project" value="UniProtKB-UniRule"/>
</dbReference>
<dbReference type="GO" id="GO:0006412">
    <property type="term" value="P:translation"/>
    <property type="evidence" value="ECO:0007669"/>
    <property type="project" value="UniProtKB-UniRule"/>
</dbReference>
<feature type="region of interest" description="Disordered" evidence="6">
    <location>
        <begin position="52"/>
        <end position="89"/>
    </location>
</feature>
<gene>
    <name evidence="5" type="primary">rplD</name>
    <name evidence="7" type="ORF">A3H03_01655</name>
</gene>
<comment type="caution">
    <text evidence="7">The sequence shown here is derived from an EMBL/GenBank/DDBJ whole genome shotgun (WGS) entry which is preliminary data.</text>
</comment>
<dbReference type="NCBIfam" id="TIGR03953">
    <property type="entry name" value="rplD_bact"/>
    <property type="match status" value="1"/>
</dbReference>
<dbReference type="PANTHER" id="PTHR10746:SF6">
    <property type="entry name" value="LARGE RIBOSOMAL SUBUNIT PROTEIN UL4M"/>
    <property type="match status" value="1"/>
</dbReference>
<dbReference type="InterPro" id="IPR013005">
    <property type="entry name" value="Ribosomal_uL4-like"/>
</dbReference>
<dbReference type="GO" id="GO:0003735">
    <property type="term" value="F:structural constituent of ribosome"/>
    <property type="evidence" value="ECO:0007669"/>
    <property type="project" value="InterPro"/>
</dbReference>
<sequence>MAIAHTKQIGEVVKEVKLNPTVFEVKINEPLIHQVAVAQLANARVAIAHTKNKGEVRGGGKKPWRQKGTGRARHGSIRSPLWKGGGVTFGPRNTRNFSQKINKKMKKAALFSCLSDKAKQKTLMLLDKLELTETKTKEFAKIILNLKNILNLKEKKTGTVDSKKTKPAEKKNLKDYSLSLLVVASENVSRLSKTGRNIPGVKIIGANSLNVVDLLHYKNLLMLEDSLPVIEKTYLTNK</sequence>
<reference evidence="7 8" key="1">
    <citation type="journal article" date="2016" name="Nat. Commun.">
        <title>Thousands of microbial genomes shed light on interconnected biogeochemical processes in an aquifer system.</title>
        <authorList>
            <person name="Anantharaman K."/>
            <person name="Brown C.T."/>
            <person name="Hug L.A."/>
            <person name="Sharon I."/>
            <person name="Castelle C.J."/>
            <person name="Probst A.J."/>
            <person name="Thomas B.C."/>
            <person name="Singh A."/>
            <person name="Wilkins M.J."/>
            <person name="Karaoz U."/>
            <person name="Brodie E.L."/>
            <person name="Williams K.H."/>
            <person name="Hubbard S.S."/>
            <person name="Banfield J.F."/>
        </authorList>
    </citation>
    <scope>NUCLEOTIDE SEQUENCE [LARGE SCALE GENOMIC DNA]</scope>
</reference>
<proteinExistence type="inferred from homology"/>
<dbReference type="GO" id="GO:0005840">
    <property type="term" value="C:ribosome"/>
    <property type="evidence" value="ECO:0007669"/>
    <property type="project" value="UniProtKB-KW"/>
</dbReference>
<evidence type="ECO:0000256" key="4">
    <source>
        <dbReference type="ARBA" id="ARBA00035244"/>
    </source>
</evidence>
<comment type="subunit">
    <text evidence="5">Part of the 50S ribosomal subunit.</text>
</comment>